<dbReference type="InterPro" id="IPR022682">
    <property type="entry name" value="Calpain_domain_III"/>
</dbReference>
<dbReference type="InterPro" id="IPR001300">
    <property type="entry name" value="Peptidase_C2_calpain_cat"/>
</dbReference>
<keyword evidence="9" id="KW-1185">Reference proteome</keyword>
<dbReference type="InterPro" id="IPR038765">
    <property type="entry name" value="Papain-like_cys_pep_sf"/>
</dbReference>
<name>A0A6A5TVJ2_9PLEO</name>
<dbReference type="SUPFAM" id="SSF49758">
    <property type="entry name" value="Calpain large subunit, middle domain (domain III)"/>
    <property type="match status" value="2"/>
</dbReference>
<dbReference type="SMART" id="SM00230">
    <property type="entry name" value="CysPc"/>
    <property type="match status" value="1"/>
</dbReference>
<dbReference type="EMBL" id="ML976991">
    <property type="protein sequence ID" value="KAF1956671.1"/>
    <property type="molecule type" value="Genomic_DNA"/>
</dbReference>
<evidence type="ECO:0000313" key="8">
    <source>
        <dbReference type="EMBL" id="KAF1956671.1"/>
    </source>
</evidence>
<evidence type="ECO:0000256" key="2">
    <source>
        <dbReference type="ARBA" id="ARBA00022670"/>
    </source>
</evidence>
<feature type="active site" evidence="5">
    <location>
        <position position="497"/>
    </location>
</feature>
<dbReference type="PANTHER" id="PTHR46143">
    <property type="entry name" value="CALPAIN-7"/>
    <property type="match status" value="1"/>
</dbReference>
<dbReference type="InterPro" id="IPR036213">
    <property type="entry name" value="Calpain_III_sf"/>
</dbReference>
<feature type="compositionally biased region" description="Low complexity" evidence="6">
    <location>
        <begin position="130"/>
        <end position="149"/>
    </location>
</feature>
<evidence type="ECO:0000259" key="7">
    <source>
        <dbReference type="PROSITE" id="PS50203"/>
    </source>
</evidence>
<dbReference type="SUPFAM" id="SSF54001">
    <property type="entry name" value="Cysteine proteinases"/>
    <property type="match status" value="1"/>
</dbReference>
<evidence type="ECO:0000313" key="9">
    <source>
        <dbReference type="Proteomes" id="UP000800035"/>
    </source>
</evidence>
<dbReference type="Gene3D" id="3.90.70.10">
    <property type="entry name" value="Cysteine proteinases"/>
    <property type="match status" value="1"/>
</dbReference>
<dbReference type="PROSITE" id="PS50203">
    <property type="entry name" value="CALPAIN_CAT"/>
    <property type="match status" value="1"/>
</dbReference>
<feature type="compositionally biased region" description="Low complexity" evidence="6">
    <location>
        <begin position="94"/>
        <end position="103"/>
    </location>
</feature>
<dbReference type="Pfam" id="PF25435">
    <property type="entry name" value="PalB_C"/>
    <property type="match status" value="1"/>
</dbReference>
<feature type="domain" description="Calpain catalytic" evidence="7">
    <location>
        <begin position="235"/>
        <end position="568"/>
    </location>
</feature>
<dbReference type="Gene3D" id="2.60.120.380">
    <property type="match status" value="1"/>
</dbReference>
<dbReference type="GO" id="GO:0006508">
    <property type="term" value="P:proteolysis"/>
    <property type="evidence" value="ECO:0007669"/>
    <property type="project" value="UniProtKB-KW"/>
</dbReference>
<dbReference type="CDD" id="cd00044">
    <property type="entry name" value="CysPc"/>
    <property type="match status" value="1"/>
</dbReference>
<proteinExistence type="inferred from homology"/>
<dbReference type="InterPro" id="IPR051297">
    <property type="entry name" value="PalB/RIM13"/>
</dbReference>
<feature type="compositionally biased region" description="Pro residues" evidence="6">
    <location>
        <begin position="83"/>
        <end position="93"/>
    </location>
</feature>
<dbReference type="PANTHER" id="PTHR46143:SF1">
    <property type="entry name" value="CALPAIN-7"/>
    <property type="match status" value="1"/>
</dbReference>
<evidence type="ECO:0000256" key="1">
    <source>
        <dbReference type="ARBA" id="ARBA00010193"/>
    </source>
</evidence>
<accession>A0A6A5TVJ2</accession>
<dbReference type="Pfam" id="PF00648">
    <property type="entry name" value="Peptidase_C2"/>
    <property type="match status" value="1"/>
</dbReference>
<feature type="region of interest" description="Disordered" evidence="6">
    <location>
        <begin position="130"/>
        <end position="180"/>
    </location>
</feature>
<keyword evidence="4 5" id="KW-0788">Thiol protease</keyword>
<comment type="similarity">
    <text evidence="1">Belongs to the peptidase C2 family. PalB/RIM13 subfamily.</text>
</comment>
<feature type="region of interest" description="Disordered" evidence="6">
    <location>
        <begin position="505"/>
        <end position="528"/>
    </location>
</feature>
<dbReference type="GO" id="GO:0004198">
    <property type="term" value="F:calcium-dependent cysteine-type endopeptidase activity"/>
    <property type="evidence" value="ECO:0007669"/>
    <property type="project" value="InterPro"/>
</dbReference>
<sequence length="1004" mass="111052">MADRLAQVESLKVTADAYQSKIEAAATQKEALTMAITAAEHRLSAMKLSTNPAEKSVLKSQADADIATAQRIKSASSWSPMASNPPPPEPVQQPEPGQQVQQPSTTSDEIGSWVAAVVGTVHQAPVYGENASQSSSSLSNLASSSGAAAKDTSMSDNSRTDDSSISMNSPLTWVNGRDGHQYENTSEPALSVASYSHIRRLAEPVSSRPLTTKEQIILLKASAVNGFKCAPWDKFPTSSDFALGHDQLLFKDSPDLSLSTYQQQYFQEWARPKQAIPPPSIIPESRNRLGPVMSTSRSIDLVQDAATDCSVVASLCAAIARAERGHDQIITTKLYPFDKNLGKPVVSPNGKYIVRLNFNGCWRKVVIDDRLPLSCSHRVLHVIDRHQPALLWPALIEKAYLKVRGGYDFPGSNSCSDLWIMTGWIPEQIHLQETDTVPGKLWERIFTAFRYGDVLITLGTGQMSSRQERELGLEGQHSYVVLDMRETDHEKLLLVKNPWAEGRGWRGPSPSVGPSLETSTASGSSQNSLAAYDQDTVPLAKRPHPTTFYIGLEQVIRHFESLYLNWNPGLFQHRQDIHFEWDVNKTEGGTTCIVSHPQFSFWSKDKNEVWFLLTRHFRNTSASVKDESDAFNDASIRPDLSIHSTGDALKGYMSFYVCTGNGQRLYIKDGCLETSDYVSTPQCLLRWDAERNTRNTVVVDQADLPPSKYTFTLSAFSNSEMTLEPAAEKYPFQKVEIGAWTKQTAGGSTSSSKYLDNPQYSLQVKERGPLAILLTSPHKKNALHVKLALGYGKRVYRLQGRDVLCQSGDHRTECVFAETEDVPPGDYTIICSLFEAGQTGDFTLRVDSASKVALKQIPRDGAGLVFHKLAPACFGAEVNKVAAPIHVHRLASYTIVARFLRATTPRAMGVRPVGRSPFRFSLECGRGPDRRFLITSENGAYSDATNVRSETVDIDPSIYKNADLWLVFDRLSGPGGPVEEWYDIEMFTDVPQACSVGVWRNWNV</sequence>
<feature type="region of interest" description="Disordered" evidence="6">
    <location>
        <begin position="69"/>
        <end position="108"/>
    </location>
</feature>
<reference evidence="8" key="1">
    <citation type="journal article" date="2020" name="Stud. Mycol.">
        <title>101 Dothideomycetes genomes: a test case for predicting lifestyles and emergence of pathogens.</title>
        <authorList>
            <person name="Haridas S."/>
            <person name="Albert R."/>
            <person name="Binder M."/>
            <person name="Bloem J."/>
            <person name="Labutti K."/>
            <person name="Salamov A."/>
            <person name="Andreopoulos B."/>
            <person name="Baker S."/>
            <person name="Barry K."/>
            <person name="Bills G."/>
            <person name="Bluhm B."/>
            <person name="Cannon C."/>
            <person name="Castanera R."/>
            <person name="Culley D."/>
            <person name="Daum C."/>
            <person name="Ezra D."/>
            <person name="Gonzalez J."/>
            <person name="Henrissat B."/>
            <person name="Kuo A."/>
            <person name="Liang C."/>
            <person name="Lipzen A."/>
            <person name="Lutzoni F."/>
            <person name="Magnuson J."/>
            <person name="Mondo S."/>
            <person name="Nolan M."/>
            <person name="Ohm R."/>
            <person name="Pangilinan J."/>
            <person name="Park H.-J."/>
            <person name="Ramirez L."/>
            <person name="Alfaro M."/>
            <person name="Sun H."/>
            <person name="Tritt A."/>
            <person name="Yoshinaga Y."/>
            <person name="Zwiers L.-H."/>
            <person name="Turgeon B."/>
            <person name="Goodwin S."/>
            <person name="Spatafora J."/>
            <person name="Crous P."/>
            <person name="Grigoriev I."/>
        </authorList>
    </citation>
    <scope>NUCLEOTIDE SEQUENCE</scope>
    <source>
        <strain evidence="8">CBS 675.92</strain>
    </source>
</reference>
<feature type="compositionally biased region" description="Polar residues" evidence="6">
    <location>
        <begin position="516"/>
        <end position="528"/>
    </location>
</feature>
<evidence type="ECO:0000256" key="5">
    <source>
        <dbReference type="PROSITE-ProRule" id="PRU00239"/>
    </source>
</evidence>
<evidence type="ECO:0000256" key="4">
    <source>
        <dbReference type="ARBA" id="ARBA00022807"/>
    </source>
</evidence>
<evidence type="ECO:0000256" key="3">
    <source>
        <dbReference type="ARBA" id="ARBA00022801"/>
    </source>
</evidence>
<evidence type="ECO:0000256" key="6">
    <source>
        <dbReference type="SAM" id="MobiDB-lite"/>
    </source>
</evidence>
<dbReference type="AlphaFoldDB" id="A0A6A5TVJ2"/>
<gene>
    <name evidence="8" type="ORF">CC80DRAFT_492188</name>
</gene>
<dbReference type="InterPro" id="IPR022683">
    <property type="entry name" value="Calpain_III"/>
</dbReference>
<dbReference type="Pfam" id="PF01067">
    <property type="entry name" value="Calpain_III"/>
    <property type="match status" value="1"/>
</dbReference>
<dbReference type="OrthoDB" id="167576at2759"/>
<feature type="active site" evidence="5">
    <location>
        <position position="309"/>
    </location>
</feature>
<protein>
    <submittedName>
        <fullName evidence="8">Calpain-like protease palB/rim-13</fullName>
    </submittedName>
</protein>
<dbReference type="SMART" id="SM00720">
    <property type="entry name" value="calpain_III"/>
    <property type="match status" value="1"/>
</dbReference>
<organism evidence="8 9">
    <name type="scientific">Byssothecium circinans</name>
    <dbReference type="NCBI Taxonomy" id="147558"/>
    <lineage>
        <taxon>Eukaryota</taxon>
        <taxon>Fungi</taxon>
        <taxon>Dikarya</taxon>
        <taxon>Ascomycota</taxon>
        <taxon>Pezizomycotina</taxon>
        <taxon>Dothideomycetes</taxon>
        <taxon>Pleosporomycetidae</taxon>
        <taxon>Pleosporales</taxon>
        <taxon>Massarineae</taxon>
        <taxon>Massarinaceae</taxon>
        <taxon>Byssothecium</taxon>
    </lineage>
</organism>
<dbReference type="Proteomes" id="UP000800035">
    <property type="component" value="Unassembled WGS sequence"/>
</dbReference>
<feature type="compositionally biased region" description="Polar residues" evidence="6">
    <location>
        <begin position="152"/>
        <end position="172"/>
    </location>
</feature>
<keyword evidence="2 5" id="KW-0645">Protease</keyword>
<feature type="active site" evidence="5">
    <location>
        <position position="477"/>
    </location>
</feature>
<keyword evidence="3 5" id="KW-0378">Hydrolase</keyword>